<dbReference type="Proteomes" id="UP001558613">
    <property type="component" value="Unassembled WGS sequence"/>
</dbReference>
<dbReference type="InterPro" id="IPR036397">
    <property type="entry name" value="RNaseH_sf"/>
</dbReference>
<dbReference type="InterPro" id="IPR001584">
    <property type="entry name" value="Integrase_cat-core"/>
</dbReference>
<comment type="caution">
    <text evidence="2">The sequence shown here is derived from an EMBL/GenBank/DDBJ whole genome shotgun (WGS) entry which is preliminary data.</text>
</comment>
<sequence>MADLPVARLRLYKPAFYSTGVDCFGPFQVKLGRRSEKRWGIIYKCLTTRAVHLDLLHSMDSDSFLMSLRRFIARRGSPAKLYSDQGTNFKGGEKELSEWFNNMTSDLKRVLAKQKIDFHFNPPAAPHFGGTWEREIKSVKMALYTVIGVQPVSEEVLHTVLLEVEAILTR</sequence>
<dbReference type="SUPFAM" id="SSF53098">
    <property type="entry name" value="Ribonuclease H-like"/>
    <property type="match status" value="1"/>
</dbReference>
<dbReference type="PROSITE" id="PS50994">
    <property type="entry name" value="INTEGRASE"/>
    <property type="match status" value="1"/>
</dbReference>
<dbReference type="PANTHER" id="PTHR47331">
    <property type="entry name" value="PHD-TYPE DOMAIN-CONTAINING PROTEIN"/>
    <property type="match status" value="1"/>
</dbReference>
<protein>
    <recommendedName>
        <fullName evidence="1">Integrase catalytic domain-containing protein</fullName>
    </recommendedName>
</protein>
<evidence type="ECO:0000313" key="2">
    <source>
        <dbReference type="EMBL" id="KAL1261107.1"/>
    </source>
</evidence>
<keyword evidence="3" id="KW-1185">Reference proteome</keyword>
<proteinExistence type="predicted"/>
<dbReference type="PANTHER" id="PTHR47331:SF1">
    <property type="entry name" value="GAG-LIKE PROTEIN"/>
    <property type="match status" value="1"/>
</dbReference>
<feature type="domain" description="Integrase catalytic" evidence="1">
    <location>
        <begin position="10"/>
        <end position="170"/>
    </location>
</feature>
<dbReference type="Gene3D" id="3.30.420.10">
    <property type="entry name" value="Ribonuclease H-like superfamily/Ribonuclease H"/>
    <property type="match status" value="1"/>
</dbReference>
<evidence type="ECO:0000313" key="3">
    <source>
        <dbReference type="Proteomes" id="UP001558613"/>
    </source>
</evidence>
<accession>A0ABR3M7N2</accession>
<dbReference type="InterPro" id="IPR012337">
    <property type="entry name" value="RNaseH-like_sf"/>
</dbReference>
<gene>
    <name evidence="2" type="ORF">QQF64_008934</name>
</gene>
<organism evidence="2 3">
    <name type="scientific">Cirrhinus molitorella</name>
    <name type="common">mud carp</name>
    <dbReference type="NCBI Taxonomy" id="172907"/>
    <lineage>
        <taxon>Eukaryota</taxon>
        <taxon>Metazoa</taxon>
        <taxon>Chordata</taxon>
        <taxon>Craniata</taxon>
        <taxon>Vertebrata</taxon>
        <taxon>Euteleostomi</taxon>
        <taxon>Actinopterygii</taxon>
        <taxon>Neopterygii</taxon>
        <taxon>Teleostei</taxon>
        <taxon>Ostariophysi</taxon>
        <taxon>Cypriniformes</taxon>
        <taxon>Cyprinidae</taxon>
        <taxon>Labeoninae</taxon>
        <taxon>Labeonini</taxon>
        <taxon>Cirrhinus</taxon>
    </lineage>
</organism>
<evidence type="ECO:0000259" key="1">
    <source>
        <dbReference type="PROSITE" id="PS50994"/>
    </source>
</evidence>
<reference evidence="2 3" key="1">
    <citation type="submission" date="2023-09" db="EMBL/GenBank/DDBJ databases">
        <authorList>
            <person name="Wang M."/>
        </authorList>
    </citation>
    <scope>NUCLEOTIDE SEQUENCE [LARGE SCALE GENOMIC DNA]</scope>
    <source>
        <strain evidence="2">GT-2023</strain>
        <tissue evidence="2">Liver</tissue>
    </source>
</reference>
<name>A0ABR3M7N2_9TELE</name>
<dbReference type="EMBL" id="JAYMGO010000015">
    <property type="protein sequence ID" value="KAL1261107.1"/>
    <property type="molecule type" value="Genomic_DNA"/>
</dbReference>